<protein>
    <recommendedName>
        <fullName evidence="2">V-SNARE coiled-coil homology domain-containing protein</fullName>
    </recommendedName>
</protein>
<keyword evidence="4" id="KW-1185">Reference proteome</keyword>
<feature type="domain" description="V-SNARE coiled-coil homology" evidence="2">
    <location>
        <begin position="6"/>
        <end position="61"/>
    </location>
</feature>
<accession>A0AAD7FWF2</accession>
<sequence length="87" mass="10158">MHTYNTAPPVDQLQRAQTELMVQNVERVLSRGQRIELLLSRQNGWARRSGARSVRRQMWWKNTLKGHGVVCDGRVGESLFFATFWWG</sequence>
<dbReference type="SUPFAM" id="SSF58038">
    <property type="entry name" value="SNARE fusion complex"/>
    <property type="match status" value="1"/>
</dbReference>
<comment type="caution">
    <text evidence="3">The sequence shown here is derived from an EMBL/GenBank/DDBJ whole genome shotgun (WGS) entry which is preliminary data.</text>
</comment>
<keyword evidence="1" id="KW-0175">Coiled coil</keyword>
<dbReference type="InterPro" id="IPR042855">
    <property type="entry name" value="V_SNARE_CC"/>
</dbReference>
<name>A0AAD7FWF2_9AGAR</name>
<dbReference type="EMBL" id="JARKIF010000004">
    <property type="protein sequence ID" value="KAJ7641642.1"/>
    <property type="molecule type" value="Genomic_DNA"/>
</dbReference>
<dbReference type="Proteomes" id="UP001221142">
    <property type="component" value="Unassembled WGS sequence"/>
</dbReference>
<evidence type="ECO:0000259" key="2">
    <source>
        <dbReference type="PROSITE" id="PS50892"/>
    </source>
</evidence>
<evidence type="ECO:0000313" key="4">
    <source>
        <dbReference type="Proteomes" id="UP001221142"/>
    </source>
</evidence>
<gene>
    <name evidence="3" type="ORF">FB45DRAFT_900669</name>
</gene>
<dbReference type="CDD" id="cd15843">
    <property type="entry name" value="R-SNARE"/>
    <property type="match status" value="1"/>
</dbReference>
<evidence type="ECO:0000313" key="3">
    <source>
        <dbReference type="EMBL" id="KAJ7641642.1"/>
    </source>
</evidence>
<evidence type="ECO:0000256" key="1">
    <source>
        <dbReference type="PROSITE-ProRule" id="PRU00290"/>
    </source>
</evidence>
<dbReference type="Pfam" id="PF00957">
    <property type="entry name" value="Synaptobrevin"/>
    <property type="match status" value="1"/>
</dbReference>
<reference evidence="3" key="1">
    <citation type="submission" date="2023-03" db="EMBL/GenBank/DDBJ databases">
        <title>Massive genome expansion in bonnet fungi (Mycena s.s.) driven by repeated elements and novel gene families across ecological guilds.</title>
        <authorList>
            <consortium name="Lawrence Berkeley National Laboratory"/>
            <person name="Harder C.B."/>
            <person name="Miyauchi S."/>
            <person name="Viragh M."/>
            <person name="Kuo A."/>
            <person name="Thoen E."/>
            <person name="Andreopoulos B."/>
            <person name="Lu D."/>
            <person name="Skrede I."/>
            <person name="Drula E."/>
            <person name="Henrissat B."/>
            <person name="Morin E."/>
            <person name="Kohler A."/>
            <person name="Barry K."/>
            <person name="LaButti K."/>
            <person name="Morin E."/>
            <person name="Salamov A."/>
            <person name="Lipzen A."/>
            <person name="Mereny Z."/>
            <person name="Hegedus B."/>
            <person name="Baldrian P."/>
            <person name="Stursova M."/>
            <person name="Weitz H."/>
            <person name="Taylor A."/>
            <person name="Grigoriev I.V."/>
            <person name="Nagy L.G."/>
            <person name="Martin F."/>
            <person name="Kauserud H."/>
        </authorList>
    </citation>
    <scope>NUCLEOTIDE SEQUENCE</scope>
    <source>
        <strain evidence="3">9284</strain>
    </source>
</reference>
<organism evidence="3 4">
    <name type="scientific">Roridomyces roridus</name>
    <dbReference type="NCBI Taxonomy" id="1738132"/>
    <lineage>
        <taxon>Eukaryota</taxon>
        <taxon>Fungi</taxon>
        <taxon>Dikarya</taxon>
        <taxon>Basidiomycota</taxon>
        <taxon>Agaricomycotina</taxon>
        <taxon>Agaricomycetes</taxon>
        <taxon>Agaricomycetidae</taxon>
        <taxon>Agaricales</taxon>
        <taxon>Marasmiineae</taxon>
        <taxon>Mycenaceae</taxon>
        <taxon>Roridomyces</taxon>
    </lineage>
</organism>
<dbReference type="PROSITE" id="PS50892">
    <property type="entry name" value="V_SNARE"/>
    <property type="match status" value="1"/>
</dbReference>
<dbReference type="AlphaFoldDB" id="A0AAD7FWF2"/>
<dbReference type="Gene3D" id="1.20.5.110">
    <property type="match status" value="1"/>
</dbReference>
<proteinExistence type="predicted"/>